<comment type="similarity">
    <text evidence="1">Belongs to the IPP transferase family.</text>
</comment>
<keyword evidence="5" id="KW-0863">Zinc-finger</keyword>
<accession>A0A7R8YYL4</accession>
<feature type="domain" description="Zinc finger double-stranded RNA binding" evidence="9">
    <location>
        <begin position="232"/>
        <end position="256"/>
    </location>
</feature>
<evidence type="ECO:0000256" key="8">
    <source>
        <dbReference type="SAM" id="MobiDB-lite"/>
    </source>
</evidence>
<keyword evidence="4" id="KW-0547">Nucleotide-binding</keyword>
<evidence type="ECO:0000256" key="3">
    <source>
        <dbReference type="ARBA" id="ARBA00022723"/>
    </source>
</evidence>
<dbReference type="PANTHER" id="PTHR11088:SF89">
    <property type="entry name" value="TRNA DIMETHYLALLYLTRANSFERASE"/>
    <property type="match status" value="1"/>
</dbReference>
<sequence length="287" mass="33020">MRALEVYQETGIPISEFIKEQRSQPGGNRLGGPLRYPHTILLWLRCNQEVLNERLDKRVDSMLHNGLLPEVRNFYETYVKSQSANQYTKGILQSIGFKEFVPYLEKFGADQDTIIDNFLQNIEYKLPKEPIASEPEGLDLLRKCLDELKLVTRRYSKKQIKWIQNRFLGSHDRQVPPLYSLDTSDVSQWMANVYSPAVDIIESYINERQPKTTPMESVQHPGSGLNEEVLNFCEICKRHFVGEFQWKLHLASNKHKRAKDGLRKRVKRLGGGTIGGRGDVDGSSAKK</sequence>
<reference evidence="10 11" key="1">
    <citation type="submission" date="2020-11" db="EMBL/GenBank/DDBJ databases">
        <authorList>
            <person name="Wallbank WR R."/>
            <person name="Pardo Diaz C."/>
            <person name="Kozak K."/>
            <person name="Martin S."/>
            <person name="Jiggins C."/>
            <person name="Moest M."/>
            <person name="Warren A I."/>
            <person name="Generalovic N T."/>
            <person name="Byers J.R.P. K."/>
            <person name="Montejo-Kovacevich G."/>
            <person name="Yen C E."/>
        </authorList>
    </citation>
    <scope>NUCLEOTIDE SEQUENCE [LARGE SCALE GENOMIC DNA]</scope>
</reference>
<dbReference type="Pfam" id="PF12171">
    <property type="entry name" value="zf-C2H2_jaz"/>
    <property type="match status" value="1"/>
</dbReference>
<dbReference type="InterPro" id="IPR036236">
    <property type="entry name" value="Znf_C2H2_sf"/>
</dbReference>
<dbReference type="SUPFAM" id="SSF57667">
    <property type="entry name" value="beta-beta-alpha zinc fingers"/>
    <property type="match status" value="1"/>
</dbReference>
<keyword evidence="2" id="KW-0808">Transferase</keyword>
<dbReference type="EMBL" id="LR899013">
    <property type="protein sequence ID" value="CAD7090229.1"/>
    <property type="molecule type" value="Genomic_DNA"/>
</dbReference>
<dbReference type="OrthoDB" id="775260at2759"/>
<evidence type="ECO:0000259" key="9">
    <source>
        <dbReference type="Pfam" id="PF12171"/>
    </source>
</evidence>
<evidence type="ECO:0000256" key="4">
    <source>
        <dbReference type="ARBA" id="ARBA00022741"/>
    </source>
</evidence>
<evidence type="ECO:0000256" key="5">
    <source>
        <dbReference type="ARBA" id="ARBA00022771"/>
    </source>
</evidence>
<evidence type="ECO:0000313" key="11">
    <source>
        <dbReference type="Proteomes" id="UP000594454"/>
    </source>
</evidence>
<keyword evidence="7" id="KW-0067">ATP-binding</keyword>
<gene>
    <name evidence="10" type="ORF">HERILL_LOCUS12723</name>
</gene>
<dbReference type="GO" id="GO:0052381">
    <property type="term" value="F:tRNA dimethylallyltransferase activity"/>
    <property type="evidence" value="ECO:0007669"/>
    <property type="project" value="TreeGrafter"/>
</dbReference>
<evidence type="ECO:0000256" key="6">
    <source>
        <dbReference type="ARBA" id="ARBA00022833"/>
    </source>
</evidence>
<name>A0A7R8YYL4_HERIL</name>
<evidence type="ECO:0000313" key="10">
    <source>
        <dbReference type="EMBL" id="CAD7090229.1"/>
    </source>
</evidence>
<dbReference type="InterPro" id="IPR022755">
    <property type="entry name" value="Znf_C2H2_jaz"/>
</dbReference>
<dbReference type="GO" id="GO:0008270">
    <property type="term" value="F:zinc ion binding"/>
    <property type="evidence" value="ECO:0007669"/>
    <property type="project" value="UniProtKB-KW"/>
</dbReference>
<keyword evidence="6" id="KW-0862">Zinc</keyword>
<keyword evidence="11" id="KW-1185">Reference proteome</keyword>
<organism evidence="10 11">
    <name type="scientific">Hermetia illucens</name>
    <name type="common">Black soldier fly</name>
    <dbReference type="NCBI Taxonomy" id="343691"/>
    <lineage>
        <taxon>Eukaryota</taxon>
        <taxon>Metazoa</taxon>
        <taxon>Ecdysozoa</taxon>
        <taxon>Arthropoda</taxon>
        <taxon>Hexapoda</taxon>
        <taxon>Insecta</taxon>
        <taxon>Pterygota</taxon>
        <taxon>Neoptera</taxon>
        <taxon>Endopterygota</taxon>
        <taxon>Diptera</taxon>
        <taxon>Brachycera</taxon>
        <taxon>Stratiomyomorpha</taxon>
        <taxon>Stratiomyidae</taxon>
        <taxon>Hermetiinae</taxon>
        <taxon>Hermetia</taxon>
    </lineage>
</organism>
<dbReference type="AlphaFoldDB" id="A0A7R8YYL4"/>
<dbReference type="Proteomes" id="UP000594454">
    <property type="component" value="Chromosome 5"/>
</dbReference>
<evidence type="ECO:0000256" key="1">
    <source>
        <dbReference type="ARBA" id="ARBA00005842"/>
    </source>
</evidence>
<proteinExistence type="inferred from homology"/>
<evidence type="ECO:0000256" key="2">
    <source>
        <dbReference type="ARBA" id="ARBA00022679"/>
    </source>
</evidence>
<dbReference type="PANTHER" id="PTHR11088">
    <property type="entry name" value="TRNA DIMETHYLALLYLTRANSFERASE"/>
    <property type="match status" value="1"/>
</dbReference>
<dbReference type="Gene3D" id="3.40.50.300">
    <property type="entry name" value="P-loop containing nucleotide triphosphate hydrolases"/>
    <property type="match status" value="1"/>
</dbReference>
<dbReference type="Pfam" id="PF01715">
    <property type="entry name" value="IPPT"/>
    <property type="match status" value="1"/>
</dbReference>
<dbReference type="GO" id="GO:0005524">
    <property type="term" value="F:ATP binding"/>
    <property type="evidence" value="ECO:0007669"/>
    <property type="project" value="UniProtKB-KW"/>
</dbReference>
<protein>
    <recommendedName>
        <fullName evidence="9">Zinc finger double-stranded RNA binding domain-containing protein</fullName>
    </recommendedName>
</protein>
<keyword evidence="3" id="KW-0479">Metal-binding</keyword>
<dbReference type="InterPro" id="IPR039657">
    <property type="entry name" value="Dimethylallyltransferase"/>
</dbReference>
<dbReference type="GO" id="GO:0006400">
    <property type="term" value="P:tRNA modification"/>
    <property type="evidence" value="ECO:0007669"/>
    <property type="project" value="TreeGrafter"/>
</dbReference>
<dbReference type="GO" id="GO:0005739">
    <property type="term" value="C:mitochondrion"/>
    <property type="evidence" value="ECO:0007669"/>
    <property type="project" value="TreeGrafter"/>
</dbReference>
<feature type="region of interest" description="Disordered" evidence="8">
    <location>
        <begin position="268"/>
        <end position="287"/>
    </location>
</feature>
<dbReference type="InterPro" id="IPR027417">
    <property type="entry name" value="P-loop_NTPase"/>
</dbReference>
<evidence type="ECO:0000256" key="7">
    <source>
        <dbReference type="ARBA" id="ARBA00022840"/>
    </source>
</evidence>